<dbReference type="EMBL" id="OIVN01006438">
    <property type="protein sequence ID" value="SPD33138.1"/>
    <property type="molecule type" value="Genomic_DNA"/>
</dbReference>
<dbReference type="SUPFAM" id="SSF48371">
    <property type="entry name" value="ARM repeat"/>
    <property type="match status" value="1"/>
</dbReference>
<dbReference type="InterPro" id="IPR026960">
    <property type="entry name" value="RVT-Znf"/>
</dbReference>
<protein>
    <recommendedName>
        <fullName evidence="2">Reverse transcriptase domain-containing protein</fullName>
    </recommendedName>
</protein>
<dbReference type="InterPro" id="IPR044730">
    <property type="entry name" value="RNase_H-like_dom_plant"/>
</dbReference>
<accession>A0A2N9J8E6</accession>
<dbReference type="GO" id="GO:0004523">
    <property type="term" value="F:RNA-DNA hybrid ribonuclease activity"/>
    <property type="evidence" value="ECO:0007669"/>
    <property type="project" value="InterPro"/>
</dbReference>
<feature type="domain" description="Reverse transcriptase" evidence="2">
    <location>
        <begin position="616"/>
        <end position="875"/>
    </location>
</feature>
<dbReference type="PANTHER" id="PTHR13109">
    <property type="entry name" value="NEUROCHONDRIN"/>
    <property type="match status" value="1"/>
</dbReference>
<dbReference type="InterPro" id="IPR036397">
    <property type="entry name" value="RNaseH_sf"/>
</dbReference>
<dbReference type="Gene3D" id="3.30.420.10">
    <property type="entry name" value="Ribonuclease H-like superfamily/Ribonuclease H"/>
    <property type="match status" value="1"/>
</dbReference>
<reference evidence="3" key="1">
    <citation type="submission" date="2018-02" db="EMBL/GenBank/DDBJ databases">
        <authorList>
            <person name="Cohen D.B."/>
            <person name="Kent A.D."/>
        </authorList>
    </citation>
    <scope>NUCLEOTIDE SEQUENCE</scope>
</reference>
<gene>
    <name evidence="3" type="ORF">FSB_LOCUS61020</name>
</gene>
<evidence type="ECO:0000256" key="1">
    <source>
        <dbReference type="SAM" id="MobiDB-lite"/>
    </source>
</evidence>
<dbReference type="InterPro" id="IPR000477">
    <property type="entry name" value="RT_dom"/>
</dbReference>
<dbReference type="Pfam" id="PF14111">
    <property type="entry name" value="DUF4283"/>
    <property type="match status" value="1"/>
</dbReference>
<proteinExistence type="predicted"/>
<feature type="region of interest" description="Disordered" evidence="1">
    <location>
        <begin position="305"/>
        <end position="345"/>
    </location>
</feature>
<dbReference type="Pfam" id="PF05536">
    <property type="entry name" value="Neurochondrin"/>
    <property type="match status" value="1"/>
</dbReference>
<sequence length="2035" mass="228432">MESCLHSTAIQLLQISPLLGRSFHPGIFYPSVVKDIADKAWNLTFPVLVNKVDRNIFLFTFAHEADLNFVFRRRPWTLRGAHLILKVWNLELTWQEVDFSSSTFWIQVHGLPFLWQNKPSILKIGQHVGKVSEVDLIGEIQSRWHRFVRMRVEVDILSPLKPGLFLPKKNLNDAWIGFKYEKLSSLCYICGVLGHESASCNAERLLIKNPFGHKFAAYGSWLRTNNDDLPFGIYDLLPPTPTSHVGSMICLDSSPVASLSGSLVPTTFPVATSGLDRQNVSQAGLPDRDKITTLSSSECTHLPLHPDIATKDSTTHPSEPNPQIILSDSPLKRKSPSPSTNNDHDIDCLSPELHCKRLKKLNDTPSRFCLQATPARSPLLHFNEDFGLELSGDLQFLDSSHPQGVNKGLHLCVLIGFYGPLHKAKRMKAWMNLHGLLEAIAGPWICFGDFNELIDESEKERDTPGVTSAGVVIASMRVWRQKSRETWLKEGDKNSRFFHLTTIIRRRRNAIDAIKSDNGEWITNKADIKEFILLKFQHLFNEEAPYFPSDLENLITTSVTPQENDRLCTISSAKDIKDTLFEMQSFKAPGPDGLPVLFYKHYSSIVGHNVINAVEKFFRSGHLLTEVNNSLIVLIPKNSSPSNVNHFRPISLCNTVYKVIAKLLVSKLRPLLANLISPGQSAFVLDRWIAENQLVFHELLHSFKQRKVKGGFVAMKVDLQKASDRVMQCVSTVSFSVLVNGGKSKCFQPSRGLRQGDPLSSYLFILCQEVLSRLIDKEFAAGVISGVSMNRNGPTFTNVMYVDDIMLFAKANNREVQALDACLGKYCQWSGQLVSREKSGLIFSKLVSRERKREIKLELNMKTVPQNANYLGAPFFSTRNCSKDFKFRQDRLESKLKGWRCKALSWVGRNTLIKFVAQALPNYTFSSFDVPVSTCNKLDAATRRFQWNPKKETGTYLAWKAWDHICLPKSFGGLGFRSSKKFNDALLAKITWMVLSKRDSCCMNALRSKYKVSEDWMHDSPSKNASHTWKAIEKLKNIIAVGACFIVGDGVVIDIWKDPWMPWLPNFVPQPKDESSMDRFVVSCLINQESRSWNSSMLEHLFTEESVVAIKRIPIPLRRRLDRLVWIADPKGNFSVQSVYKTCHTPSTVVNSGIQWCKLWKLPLHERLKMLLWRIGSNILLTNKNFALRVGFGDTLCPLCYVEEESILHLFFHCPALISEYLNIFLPSSREDCHPTAPCVRWQSSPGPMFKLNMDAAVCPNFSSIAVVARDATGFLLFAWTKHIDVVDPEVAEATAILWAVQLAKLEGFLNVIIESDSKVPIDAINSNPEKANWKISTIVSDVNFLAFEFVSCCFSWVKRDAKKITHEMAKFVVSLNSDFSCNASSLPPLVKEAWQRDGIGWDPQQQQSPSLEDCLKLLKGERDEQRLAGLLLVTKFSKGDDHASLRRVYDAVGLHFLDRLLRTGMGKGSISGSGSESGVDNRDAYLQLSITVLAAFCRVPEIASSKEMSSKIPLFLEIMSKESGSSVLEECYEFLYLVSTASEDGVVTLYESGGMKVLASQVSTFPDDSHLMEIAVKLILLILSKLPLEIITNDYLSELSVIVVTMARPFAMLQKALKFEVLHLLSTVLSSKYLAPLHDALRVMPNGSWSNHMRDGIAAILHSRVAPAERLEALMLAEAMVSILGEWWLIGKINLPDKDPIPVDRILLLVLEQSRVEVAVQLNELAYLKYEASKSSSSTAETIVLKQRNVAIAFSLMEKIIKLISNAAENEGDLIDESTFTNVIRALNETISVVLEYLQDAKDHGQRKGDDLLASVRIIGSYLAETPIACQEKVRELLEYMLSIEGEDEQSPFHSICFLLPMLCQITMDIEGCKALASFGGHKAVIECLIKLIGPSNSMVENSTCVFLACDTIMNLLLKKEQAQLLLDESTFVHLLKALAYWTEGSEDPSILMMASSICALIFDFTSEEALLNHPNFDPSSLNSLSRLIARSLALCEQDMSDDAKAEADLLEIVTAGYSRWAQRFPQIRVAVER</sequence>
<dbReference type="CDD" id="cd06222">
    <property type="entry name" value="RNase_H_like"/>
    <property type="match status" value="1"/>
</dbReference>
<dbReference type="InterPro" id="IPR012337">
    <property type="entry name" value="RNaseH-like_sf"/>
</dbReference>
<organism evidence="3">
    <name type="scientific">Fagus sylvatica</name>
    <name type="common">Beechnut</name>
    <dbReference type="NCBI Taxonomy" id="28930"/>
    <lineage>
        <taxon>Eukaryota</taxon>
        <taxon>Viridiplantae</taxon>
        <taxon>Streptophyta</taxon>
        <taxon>Embryophyta</taxon>
        <taxon>Tracheophyta</taxon>
        <taxon>Spermatophyta</taxon>
        <taxon>Magnoliopsida</taxon>
        <taxon>eudicotyledons</taxon>
        <taxon>Gunneridae</taxon>
        <taxon>Pentapetalae</taxon>
        <taxon>rosids</taxon>
        <taxon>fabids</taxon>
        <taxon>Fagales</taxon>
        <taxon>Fagaceae</taxon>
        <taxon>Fagus</taxon>
    </lineage>
</organism>
<dbReference type="Pfam" id="PF13966">
    <property type="entry name" value="zf-RVT"/>
    <property type="match status" value="1"/>
</dbReference>
<dbReference type="Pfam" id="PF14392">
    <property type="entry name" value="zf-CCHC_4"/>
    <property type="match status" value="1"/>
</dbReference>
<evidence type="ECO:0000259" key="2">
    <source>
        <dbReference type="PROSITE" id="PS50878"/>
    </source>
</evidence>
<name>A0A2N9J8E6_FAGSY</name>
<dbReference type="GO" id="GO:0003676">
    <property type="term" value="F:nucleic acid binding"/>
    <property type="evidence" value="ECO:0007669"/>
    <property type="project" value="InterPro"/>
</dbReference>
<dbReference type="SUPFAM" id="SSF53098">
    <property type="entry name" value="Ribonuclease H-like"/>
    <property type="match status" value="1"/>
</dbReference>
<dbReference type="InterPro" id="IPR008709">
    <property type="entry name" value="Neurochondrin"/>
</dbReference>
<dbReference type="InterPro" id="IPR025558">
    <property type="entry name" value="DUF4283"/>
</dbReference>
<dbReference type="PROSITE" id="PS50878">
    <property type="entry name" value="RT_POL"/>
    <property type="match status" value="1"/>
</dbReference>
<evidence type="ECO:0000313" key="3">
    <source>
        <dbReference type="EMBL" id="SPD33138.1"/>
    </source>
</evidence>
<dbReference type="InterPro" id="IPR025836">
    <property type="entry name" value="Zn_knuckle_CX2CX4HX4C"/>
</dbReference>
<dbReference type="InterPro" id="IPR016024">
    <property type="entry name" value="ARM-type_fold"/>
</dbReference>
<dbReference type="PANTHER" id="PTHR13109:SF7">
    <property type="entry name" value="NEUROCHONDRIN"/>
    <property type="match status" value="1"/>
</dbReference>
<dbReference type="Pfam" id="PF13456">
    <property type="entry name" value="RVT_3"/>
    <property type="match status" value="1"/>
</dbReference>
<dbReference type="Pfam" id="PF00078">
    <property type="entry name" value="RVT_1"/>
    <property type="match status" value="1"/>
</dbReference>
<dbReference type="CDD" id="cd01650">
    <property type="entry name" value="RT_nLTR_like"/>
    <property type="match status" value="1"/>
</dbReference>
<dbReference type="InterPro" id="IPR002156">
    <property type="entry name" value="RNaseH_domain"/>
</dbReference>